<dbReference type="KEGG" id="dat:HRM2_33700"/>
<accession>C0QMC8</accession>
<reference evidence="4 5" key="1">
    <citation type="journal article" date="2009" name="Environ. Microbiol.">
        <title>Genome sequence of Desulfobacterium autotrophicum HRM2, a marine sulfate reducer oxidizing organic carbon completely to carbon dioxide.</title>
        <authorList>
            <person name="Strittmatter A.W."/>
            <person name="Liesegang H."/>
            <person name="Rabus R."/>
            <person name="Decker I."/>
            <person name="Amann J."/>
            <person name="Andres S."/>
            <person name="Henne A."/>
            <person name="Fricke W.F."/>
            <person name="Martinez-Arias R."/>
            <person name="Bartels D."/>
            <person name="Goesmann A."/>
            <person name="Krause L."/>
            <person name="Puehler A."/>
            <person name="Klenk H.P."/>
            <person name="Richter M."/>
            <person name="Schuler M."/>
            <person name="Gloeckner F.O."/>
            <person name="Meyerdierks A."/>
            <person name="Gottschalk G."/>
            <person name="Amann R."/>
        </authorList>
    </citation>
    <scope>NUCLEOTIDE SEQUENCE [LARGE SCALE GENOMIC DNA]</scope>
    <source>
        <strain evidence="5">ATCC 43914 / DSM 3382 / HRM2</strain>
    </source>
</reference>
<protein>
    <submittedName>
        <fullName evidence="4">Transglutaminase protein</fullName>
    </submittedName>
</protein>
<dbReference type="Gene3D" id="3.10.620.30">
    <property type="match status" value="1"/>
</dbReference>
<evidence type="ECO:0000313" key="5">
    <source>
        <dbReference type="Proteomes" id="UP000000442"/>
    </source>
</evidence>
<dbReference type="SMART" id="SM00460">
    <property type="entry name" value="TGc"/>
    <property type="match status" value="1"/>
</dbReference>
<dbReference type="InterPro" id="IPR002931">
    <property type="entry name" value="Transglutaminase-like"/>
</dbReference>
<dbReference type="SUPFAM" id="SSF54001">
    <property type="entry name" value="Cysteine proteinases"/>
    <property type="match status" value="1"/>
</dbReference>
<dbReference type="OrthoDB" id="9790856at2"/>
<sequence length="574" mass="62388">MKDAKQYIENQQKPACQKRVEKSNTLTGRKRTPLSHLSKGSGLSSALFKNRHFIVWGALSLAVFATLFMVRLGLFQGGATGEAGLGGGVPAIVAGETYMAIFQNGRHIGFSHRILDETDNGYRIHEQTAMKVNTMGMVQDVDLRMDGEAASDLSLRSFDFEVMSGRFQFKVTGTVDDLVLGVTTMVGTQPPSPRVEIRLTRKPYLSALIAPAMAGIGRLDGIDGSDKIDSSDKIDVSTARVFSVFDPVTMGEMAVEVRVVGEETMTVMGRETAVRKLAIQAKGMTQYAFVDATGRVVKEEGLLGITLVAATRAEAIEGVVPGDDLTLVASVKPVWNIENQGDVPVNDKRVPSRNDRLKTLSRLTVVISGIDLQAFDLDGGRQSLDNNRLTITRERPEPGKSGEVSALIVDPEPFNPEPFLAADPLIQSDHPDIVTLARQIAGNQDDSIGKIRAVLTWMGKHIEKRPVVSLPNALSTLNARMGDCNEHAVLFAALCRSLGIPTRIEAGLVFLNNRFYYHAWNGVFLDNWTSVDALFNQFPADATHIRLSMGKGGEGFDLMGVIGRIKIEIVGAKP</sequence>
<evidence type="ECO:0000259" key="3">
    <source>
        <dbReference type="SMART" id="SM00460"/>
    </source>
</evidence>
<dbReference type="InterPro" id="IPR038765">
    <property type="entry name" value="Papain-like_cys_pep_sf"/>
</dbReference>
<dbReference type="STRING" id="177437.HRM2_33700"/>
<feature type="domain" description="Transglutaminase-like" evidence="3">
    <location>
        <begin position="476"/>
        <end position="535"/>
    </location>
</feature>
<organism evidence="4 5">
    <name type="scientific">Desulforapulum autotrophicum (strain ATCC 43914 / DSM 3382 / VKM B-1955 / HRM2)</name>
    <name type="common">Desulfobacterium autotrophicum</name>
    <dbReference type="NCBI Taxonomy" id="177437"/>
    <lineage>
        <taxon>Bacteria</taxon>
        <taxon>Pseudomonadati</taxon>
        <taxon>Thermodesulfobacteriota</taxon>
        <taxon>Desulfobacteria</taxon>
        <taxon>Desulfobacterales</taxon>
        <taxon>Desulfobacteraceae</taxon>
        <taxon>Desulforapulum</taxon>
    </lineage>
</organism>
<keyword evidence="2" id="KW-0472">Membrane</keyword>
<feature type="region of interest" description="Disordered" evidence="1">
    <location>
        <begin position="1"/>
        <end position="37"/>
    </location>
</feature>
<feature type="transmembrane region" description="Helical" evidence="2">
    <location>
        <begin position="53"/>
        <end position="74"/>
    </location>
</feature>
<dbReference type="AlphaFoldDB" id="C0QMC8"/>
<keyword evidence="2" id="KW-0812">Transmembrane</keyword>
<dbReference type="HOGENOM" id="CLU_040402_0_0_7"/>
<keyword evidence="5" id="KW-1185">Reference proteome</keyword>
<dbReference type="eggNOG" id="COG1305">
    <property type="taxonomic scope" value="Bacteria"/>
</dbReference>
<gene>
    <name evidence="4" type="ordered locus">HRM2_33700</name>
</gene>
<proteinExistence type="predicted"/>
<dbReference type="Pfam" id="PF01841">
    <property type="entry name" value="Transglut_core"/>
    <property type="match status" value="1"/>
</dbReference>
<dbReference type="PANTHER" id="PTHR33490">
    <property type="entry name" value="BLR5614 PROTEIN-RELATED"/>
    <property type="match status" value="1"/>
</dbReference>
<dbReference type="Proteomes" id="UP000000442">
    <property type="component" value="Chromosome"/>
</dbReference>
<keyword evidence="2" id="KW-1133">Transmembrane helix</keyword>
<dbReference type="EMBL" id="CP001087">
    <property type="protein sequence ID" value="ACN16445.1"/>
    <property type="molecule type" value="Genomic_DNA"/>
</dbReference>
<name>C0QMC8_DESAH</name>
<evidence type="ECO:0000313" key="4">
    <source>
        <dbReference type="EMBL" id="ACN16445.1"/>
    </source>
</evidence>
<dbReference type="PANTHER" id="PTHR33490:SF3">
    <property type="entry name" value="CONSERVED INTEGRAL MEMBRANE PROTEIN"/>
    <property type="match status" value="1"/>
</dbReference>
<evidence type="ECO:0000256" key="1">
    <source>
        <dbReference type="SAM" id="MobiDB-lite"/>
    </source>
</evidence>
<evidence type="ECO:0000256" key="2">
    <source>
        <dbReference type="SAM" id="Phobius"/>
    </source>
</evidence>